<feature type="region of interest" description="Disordered" evidence="1">
    <location>
        <begin position="945"/>
        <end position="975"/>
    </location>
</feature>
<dbReference type="PANTHER" id="PTHR23101">
    <property type="entry name" value="RAB GDP/GTP EXCHANGE FACTOR"/>
    <property type="match status" value="1"/>
</dbReference>
<dbReference type="InParanoid" id="A0A165EQA3"/>
<dbReference type="GO" id="GO:0005829">
    <property type="term" value="C:cytosol"/>
    <property type="evidence" value="ECO:0007669"/>
    <property type="project" value="TreeGrafter"/>
</dbReference>
<protein>
    <recommendedName>
        <fullName evidence="2">VPS9 domain-containing protein</fullName>
    </recommendedName>
</protein>
<feature type="compositionally biased region" description="Basic and acidic residues" evidence="1">
    <location>
        <begin position="684"/>
        <end position="693"/>
    </location>
</feature>
<reference evidence="3 4" key="1">
    <citation type="journal article" date="2016" name="Mol. Biol. Evol.">
        <title>Comparative Genomics of Early-Diverging Mushroom-Forming Fungi Provides Insights into the Origins of Lignocellulose Decay Capabilities.</title>
        <authorList>
            <person name="Nagy L.G."/>
            <person name="Riley R."/>
            <person name="Tritt A."/>
            <person name="Adam C."/>
            <person name="Daum C."/>
            <person name="Floudas D."/>
            <person name="Sun H."/>
            <person name="Yadav J.S."/>
            <person name="Pangilinan J."/>
            <person name="Larsson K.H."/>
            <person name="Matsuura K."/>
            <person name="Barry K."/>
            <person name="Labutti K."/>
            <person name="Kuo R."/>
            <person name="Ohm R.A."/>
            <person name="Bhattacharya S.S."/>
            <person name="Shirouzu T."/>
            <person name="Yoshinaga Y."/>
            <person name="Martin F.M."/>
            <person name="Grigoriev I.V."/>
            <person name="Hibbett D.S."/>
        </authorList>
    </citation>
    <scope>NUCLEOTIDE SEQUENCE [LARGE SCALE GENOMIC DNA]</scope>
    <source>
        <strain evidence="3 4">93-53</strain>
    </source>
</reference>
<evidence type="ECO:0000256" key="1">
    <source>
        <dbReference type="SAM" id="MobiDB-lite"/>
    </source>
</evidence>
<dbReference type="Gene3D" id="1.20.1050.80">
    <property type="entry name" value="VPS9 domain"/>
    <property type="match status" value="2"/>
</dbReference>
<dbReference type="RefSeq" id="XP_040765280.1">
    <property type="nucleotide sequence ID" value="XM_040908733.1"/>
</dbReference>
<dbReference type="STRING" id="1314785.A0A165EQA3"/>
<dbReference type="InterPro" id="IPR037191">
    <property type="entry name" value="VPS9_dom_sf"/>
</dbReference>
<proteinExistence type="predicted"/>
<dbReference type="GO" id="GO:0016192">
    <property type="term" value="P:vesicle-mediated transport"/>
    <property type="evidence" value="ECO:0007669"/>
    <property type="project" value="InterPro"/>
</dbReference>
<dbReference type="GeneID" id="63825762"/>
<feature type="compositionally biased region" description="Low complexity" evidence="1">
    <location>
        <begin position="948"/>
        <end position="962"/>
    </location>
</feature>
<evidence type="ECO:0000313" key="3">
    <source>
        <dbReference type="EMBL" id="KZT07540.1"/>
    </source>
</evidence>
<feature type="compositionally biased region" description="Polar residues" evidence="1">
    <location>
        <begin position="750"/>
        <end position="767"/>
    </location>
</feature>
<dbReference type="InterPro" id="IPR003123">
    <property type="entry name" value="VPS9"/>
</dbReference>
<dbReference type="InterPro" id="IPR045046">
    <property type="entry name" value="Vps9-like"/>
</dbReference>
<dbReference type="GO" id="GO:0005085">
    <property type="term" value="F:guanyl-nucleotide exchange factor activity"/>
    <property type="evidence" value="ECO:0007669"/>
    <property type="project" value="InterPro"/>
</dbReference>
<feature type="compositionally biased region" description="Low complexity" evidence="1">
    <location>
        <begin position="533"/>
        <end position="545"/>
    </location>
</feature>
<dbReference type="SUPFAM" id="SSF109993">
    <property type="entry name" value="VPS9 domain"/>
    <property type="match status" value="1"/>
</dbReference>
<feature type="compositionally biased region" description="Low complexity" evidence="1">
    <location>
        <begin position="1110"/>
        <end position="1122"/>
    </location>
</feature>
<dbReference type="PANTHER" id="PTHR23101:SF25">
    <property type="entry name" value="GTPASE-ACTIVATING PROTEIN AND VPS9 DOMAIN-CONTAINING PROTEIN 1"/>
    <property type="match status" value="1"/>
</dbReference>
<feature type="compositionally biased region" description="Basic and acidic residues" evidence="1">
    <location>
        <begin position="1051"/>
        <end position="1060"/>
    </location>
</feature>
<keyword evidence="4" id="KW-1185">Reference proteome</keyword>
<sequence length="1191" mass="126204">MSSTRDTLFPPASIGRTSSPVPRVASHENLPTHPLLSPPAPSSPTSATFIETATSGPPRYVPYTPRQRVVPTSATTGATMHPNISPQQQQSAYHGDATSKLQLMNLKAAAQRIGLDAGSTGWAILERLGSETDHGPEWNDIWNALSVSKATLLLPTELHRPSDPITPELIKDHIALCDSSSKNGTAIVTLSGIRGTLADHTLAFRSSISPESESFLALLSPSKRSSTFALLPPLPNPLVQPSSPAPPSPSSSVSSIPSALPRYPSFTNSSHVASLPLPPRPSVPKPPLPPRPGTRAASGPPNPTSRLSNPFASLFGRAAPSASPSTTPILLHPETAMASSISTPSSTGSGPSTSSLSQAGSTASPGGDRGAASEHSVEVTAYAISKTIDRASLGRALTDAITGEMRAALWDAHVPPWAVERVERFSQPLFPMSSVGASGAVKEANGRKVPGVIDTTTAGRTVSSRIKSKADSDAEWSIASGVSQERADELADKFQGFYAELEDMLWERLPKTSRKHLKGNGRNTQLNEKKGSGNESMTTSTSEGGSDVEESMHEKAAGETEEDHESGTQAEIQRIMNAVERVLCSLFYDRLFCPASTDDASHDETLSSRIAAVNVLDLGLAHLGVDVGDSGKQVEAVIGDCGRTLMQLDTARRSPAEKAAVLVSIHKVIVDGLSRLPPIELKSEEELLDDKTPRAGSFGRKNPDDDHADDDDDGNDTTLKERARDDTDNLGKPEPSLLSPAIVLSPEDANGSNKQIVVSSSHEQTVSADGDRTLHSPTETSSQRVFSPVRSSSPLLTATSRTATPTQVSGDVILPLMIFAVVKANPPRLVSNLLYIQRFRRESAGGGEEGYCLINLMAVAEFLENVDLAALGLGESGKTVLSPSQLSPIPLARSVRVPGAESVTTQVAQASLRGRVEQQVDAIAGSANKVISGVVDTSFGVLRSLLPGQNQGQGSSTGGNTESTEESASRPGFGILRRDTGFSIASLAASLPGSRTRSASTAHNEESGQQMVEVPSRPGSSRSMHVDEELTASDEQSSGDEDEGDEEDEGEHGHDTRSIRSFESMMSGRTGRRKGKRRPSAPRKSLTDRLANMPGLSRLSQNQPHDVPKLSSPPASRRSSLLIPTGSTPYRYDSPVSSRAASPIAIRISPPNSRFLTCTEDDIKVSEVGELLREYKRLAEAVRAMGGFQDE</sequence>
<dbReference type="GO" id="GO:0031267">
    <property type="term" value="F:small GTPase binding"/>
    <property type="evidence" value="ECO:0007669"/>
    <property type="project" value="TreeGrafter"/>
</dbReference>
<dbReference type="PROSITE" id="PS51205">
    <property type="entry name" value="VPS9"/>
    <property type="match status" value="1"/>
</dbReference>
<gene>
    <name evidence="3" type="ORF">LAESUDRAFT_725000</name>
</gene>
<name>A0A165EQA3_9APHY</name>
<dbReference type="AlphaFoldDB" id="A0A165EQA3"/>
<dbReference type="SMART" id="SM00167">
    <property type="entry name" value="VPS9"/>
    <property type="match status" value="1"/>
</dbReference>
<feature type="region of interest" description="Disordered" evidence="1">
    <location>
        <begin position="239"/>
        <end position="258"/>
    </location>
</feature>
<accession>A0A165EQA3</accession>
<dbReference type="EMBL" id="KV427619">
    <property type="protein sequence ID" value="KZT07540.1"/>
    <property type="molecule type" value="Genomic_DNA"/>
</dbReference>
<feature type="region of interest" description="Disordered" evidence="1">
    <location>
        <begin position="1"/>
        <end position="65"/>
    </location>
</feature>
<evidence type="ECO:0000259" key="2">
    <source>
        <dbReference type="PROSITE" id="PS51205"/>
    </source>
</evidence>
<dbReference type="GO" id="GO:0030139">
    <property type="term" value="C:endocytic vesicle"/>
    <property type="evidence" value="ECO:0007669"/>
    <property type="project" value="TreeGrafter"/>
</dbReference>
<dbReference type="Pfam" id="PF02204">
    <property type="entry name" value="VPS9"/>
    <property type="match status" value="1"/>
</dbReference>
<feature type="compositionally biased region" description="Acidic residues" evidence="1">
    <location>
        <begin position="1029"/>
        <end position="1050"/>
    </location>
</feature>
<feature type="region of interest" description="Disordered" evidence="1">
    <location>
        <begin position="750"/>
        <end position="793"/>
    </location>
</feature>
<feature type="compositionally biased region" description="Polar residues" evidence="1">
    <location>
        <begin position="993"/>
        <end position="1010"/>
    </location>
</feature>
<organism evidence="3 4">
    <name type="scientific">Laetiporus sulphureus 93-53</name>
    <dbReference type="NCBI Taxonomy" id="1314785"/>
    <lineage>
        <taxon>Eukaryota</taxon>
        <taxon>Fungi</taxon>
        <taxon>Dikarya</taxon>
        <taxon>Basidiomycota</taxon>
        <taxon>Agaricomycotina</taxon>
        <taxon>Agaricomycetes</taxon>
        <taxon>Polyporales</taxon>
        <taxon>Laetiporus</taxon>
    </lineage>
</organism>
<feature type="compositionally biased region" description="Low complexity" evidence="1">
    <location>
        <begin position="338"/>
        <end position="365"/>
    </location>
</feature>
<dbReference type="OrthoDB" id="10264848at2759"/>
<feature type="compositionally biased region" description="Pro residues" evidence="1">
    <location>
        <begin position="276"/>
        <end position="292"/>
    </location>
</feature>
<feature type="region of interest" description="Disordered" evidence="1">
    <location>
        <begin position="989"/>
        <end position="1128"/>
    </location>
</feature>
<feature type="region of interest" description="Disordered" evidence="1">
    <location>
        <begin position="684"/>
        <end position="738"/>
    </location>
</feature>
<feature type="compositionally biased region" description="Pro residues" evidence="1">
    <location>
        <begin position="239"/>
        <end position="249"/>
    </location>
</feature>
<feature type="compositionally biased region" description="Polar residues" evidence="1">
    <location>
        <begin position="775"/>
        <end position="793"/>
    </location>
</feature>
<evidence type="ECO:0000313" key="4">
    <source>
        <dbReference type="Proteomes" id="UP000076871"/>
    </source>
</evidence>
<dbReference type="Proteomes" id="UP000076871">
    <property type="component" value="Unassembled WGS sequence"/>
</dbReference>
<feature type="compositionally biased region" description="Basic and acidic residues" evidence="1">
    <location>
        <begin position="718"/>
        <end position="731"/>
    </location>
</feature>
<feature type="domain" description="VPS9" evidence="2">
    <location>
        <begin position="600"/>
        <end position="872"/>
    </location>
</feature>
<feature type="compositionally biased region" description="Acidic residues" evidence="1">
    <location>
        <begin position="706"/>
        <end position="715"/>
    </location>
</feature>
<feature type="region of interest" description="Disordered" evidence="1">
    <location>
        <begin position="512"/>
        <end position="568"/>
    </location>
</feature>
<feature type="compositionally biased region" description="Basic residues" evidence="1">
    <location>
        <begin position="1070"/>
        <end position="1081"/>
    </location>
</feature>
<feature type="region of interest" description="Disordered" evidence="1">
    <location>
        <begin position="271"/>
        <end position="374"/>
    </location>
</feature>